<dbReference type="AlphaFoldDB" id="A0A839A4D4"/>
<dbReference type="EMBL" id="JACAOA010000003">
    <property type="protein sequence ID" value="MBA5728495.1"/>
    <property type="molecule type" value="Genomic_DNA"/>
</dbReference>
<keyword evidence="2" id="KW-1133">Transmembrane helix</keyword>
<evidence type="ECO:0000256" key="1">
    <source>
        <dbReference type="SAM" id="MobiDB-lite"/>
    </source>
</evidence>
<feature type="region of interest" description="Disordered" evidence="1">
    <location>
        <begin position="23"/>
        <end position="50"/>
    </location>
</feature>
<gene>
    <name evidence="3" type="ORF">HW423_01665</name>
</gene>
<organism evidence="3 4">
    <name type="scientific">Ruoffia halotolerans</name>
    <dbReference type="NCBI Taxonomy" id="2748684"/>
    <lineage>
        <taxon>Bacteria</taxon>
        <taxon>Bacillati</taxon>
        <taxon>Bacillota</taxon>
        <taxon>Bacilli</taxon>
        <taxon>Lactobacillales</taxon>
        <taxon>Aerococcaceae</taxon>
        <taxon>Ruoffia</taxon>
    </lineage>
</organism>
<protein>
    <recommendedName>
        <fullName evidence="5">TPM domain-containing protein</fullName>
    </recommendedName>
</protein>
<proteinExistence type="predicted"/>
<keyword evidence="2" id="KW-0472">Membrane</keyword>
<keyword evidence="2" id="KW-0812">Transmembrane</keyword>
<evidence type="ECO:0008006" key="5">
    <source>
        <dbReference type="Google" id="ProtNLM"/>
    </source>
</evidence>
<dbReference type="Proteomes" id="UP000571018">
    <property type="component" value="Unassembled WGS sequence"/>
</dbReference>
<keyword evidence="4" id="KW-1185">Reference proteome</keyword>
<name>A0A839A4D4_9LACT</name>
<evidence type="ECO:0000313" key="3">
    <source>
        <dbReference type="EMBL" id="MBA5728495.1"/>
    </source>
</evidence>
<reference evidence="3 4" key="1">
    <citation type="submission" date="2020-06" db="EMBL/GenBank/DDBJ databases">
        <title>Reclassification of Facklamia ignava, Facklamia soureckii and Facklami tabacinasalis as Falseniella iganva gen. nov., comb. nov., Hutsoniella ignava gen. nov., comb. nov., and Ruoffia tabacinasalis gen. nov., comb. nov and description of Ruoffia haltotolerans sp. nov., isolated from hypersaline Inland Sea of Qatar.</title>
        <authorList>
            <person name="Fotedar R."/>
            <person name="Sankaranarayanan K."/>
            <person name="Lawson P."/>
            <person name="Caldwell M."/>
            <person name="Zeyara A."/>
            <person name="Al Malki A."/>
            <person name="Ali M."/>
        </authorList>
    </citation>
    <scope>NUCLEOTIDE SEQUENCE [LARGE SCALE GENOMIC DNA]</scope>
    <source>
        <strain evidence="3 4">INB8</strain>
    </source>
</reference>
<evidence type="ECO:0000256" key="2">
    <source>
        <dbReference type="SAM" id="Phobius"/>
    </source>
</evidence>
<accession>A0A839A4D4</accession>
<sequence>MIIIGVIIMFILPMIFGGMGGSSNNNSSNSETSVTRSTIEREPLPAGSVNETDYYTDDANWVENQTVMNDGLRHFYEKTGVQPHVYITTEINGSSNASMSEVEEYTNELYDELFTDEAHLLLMFYEGTPSNYTTYYVTGSQADQVIDREAADILLDYIDRYYYDMNLNTSEFFSKSFRDAADRIMDVTTSPWIPVLLVIGGVILVGILFLWWRKRKEQEAIEAKRTEDMLSKPIDIFGKSSEADDLAKKYEDK</sequence>
<feature type="transmembrane region" description="Helical" evidence="2">
    <location>
        <begin position="192"/>
        <end position="212"/>
    </location>
</feature>
<evidence type="ECO:0000313" key="4">
    <source>
        <dbReference type="Proteomes" id="UP000571018"/>
    </source>
</evidence>
<comment type="caution">
    <text evidence="3">The sequence shown here is derived from an EMBL/GenBank/DDBJ whole genome shotgun (WGS) entry which is preliminary data.</text>
</comment>